<dbReference type="SUPFAM" id="SSF51905">
    <property type="entry name" value="FAD/NAD(P)-binding domain"/>
    <property type="match status" value="2"/>
</dbReference>
<dbReference type="GO" id="GO:0004497">
    <property type="term" value="F:monooxygenase activity"/>
    <property type="evidence" value="ECO:0007669"/>
    <property type="project" value="UniProtKB-KW"/>
</dbReference>
<comment type="cofactor">
    <cofactor evidence="1">
        <name>FAD</name>
        <dbReference type="ChEBI" id="CHEBI:57692"/>
    </cofactor>
</comment>
<sequence>MAPRYEGAPAPEAHDVVIVGAGISGINCAYRMQTAMPSASFVVLESRGQLGGTWDLFQFPGARADTDLPTYGFSWYPWPFNQSVAEGPAIMSYLTKAVSEHNLQGRIRFRHKVISANWSSKEKSWSLVVTSQGSSKFFQARFLVLGAGYYDYEAPLPAEVPGLRNFQGAVIHPQFWPAGFEYEGKRIAIIGSGSTATTIFPEIAKKAAKTTMIQRSPSYIHSGNLATRLPQLPSCVSRWFPQPLAQRLERLYFIVVPYLLVQFCLRFPALARSLMRREAAQYLPPRIRLEPHFEPRYNVWEQRPSISPDGEFFRAFHRPGTELVTGEIEAVTDRQILMSGGESLDVDVIVTATGFRLKLGGDIDLRVDGESVSLKGRLIWNRAMFEGIPNLVYMIGYERHSWTFGVDNTAIILTRLIRHMSRNCVTAAVPWPPKDMAGSSGTEPFWQLSSTYCTLANGELPIYGKQGHWKHKDKPPIDWLYARWGNITEDMMFSV</sequence>
<protein>
    <submittedName>
        <fullName evidence="3">Flavin-binding monooxygenase</fullName>
    </submittedName>
</protein>
<dbReference type="PANTHER" id="PTHR43872">
    <property type="entry name" value="MONOOXYGENASE, PUTATIVE (AFU_ORTHOLOGUE AFUA_8G02570)-RELATED"/>
    <property type="match status" value="1"/>
</dbReference>
<evidence type="ECO:0000256" key="1">
    <source>
        <dbReference type="ARBA" id="ARBA00001974"/>
    </source>
</evidence>
<keyword evidence="4" id="KW-1185">Reference proteome</keyword>
<reference evidence="3 4" key="1">
    <citation type="submission" date="2023-01" db="EMBL/GenBank/DDBJ databases">
        <title>Analysis of 21 Apiospora genomes using comparative genomics revels a genus with tremendous synthesis potential of carbohydrate active enzymes and secondary metabolites.</title>
        <authorList>
            <person name="Sorensen T."/>
        </authorList>
    </citation>
    <scope>NUCLEOTIDE SEQUENCE [LARGE SCALE GENOMIC DNA]</scope>
    <source>
        <strain evidence="3 4">CBS 20057</strain>
    </source>
</reference>
<organism evidence="3 4">
    <name type="scientific">Apiospora marii</name>
    <dbReference type="NCBI Taxonomy" id="335849"/>
    <lineage>
        <taxon>Eukaryota</taxon>
        <taxon>Fungi</taxon>
        <taxon>Dikarya</taxon>
        <taxon>Ascomycota</taxon>
        <taxon>Pezizomycotina</taxon>
        <taxon>Sordariomycetes</taxon>
        <taxon>Xylariomycetidae</taxon>
        <taxon>Amphisphaeriales</taxon>
        <taxon>Apiosporaceae</taxon>
        <taxon>Apiospora</taxon>
    </lineage>
</organism>
<dbReference type="EMBL" id="JAQQWI010000007">
    <property type="protein sequence ID" value="KAK8028521.1"/>
    <property type="molecule type" value="Genomic_DNA"/>
</dbReference>
<dbReference type="InterPro" id="IPR051820">
    <property type="entry name" value="FAD-binding_MO"/>
</dbReference>
<evidence type="ECO:0000313" key="3">
    <source>
        <dbReference type="EMBL" id="KAK8028521.1"/>
    </source>
</evidence>
<dbReference type="Gene3D" id="3.50.50.60">
    <property type="entry name" value="FAD/NAD(P)-binding domain"/>
    <property type="match status" value="2"/>
</dbReference>
<comment type="caution">
    <text evidence="3">The sequence shown here is derived from an EMBL/GenBank/DDBJ whole genome shotgun (WGS) entry which is preliminary data.</text>
</comment>
<gene>
    <name evidence="3" type="ORF">PG991_005577</name>
</gene>
<dbReference type="Proteomes" id="UP001396898">
    <property type="component" value="Unassembled WGS sequence"/>
</dbReference>
<evidence type="ECO:0000313" key="4">
    <source>
        <dbReference type="Proteomes" id="UP001396898"/>
    </source>
</evidence>
<dbReference type="PANTHER" id="PTHR43872:SF1">
    <property type="entry name" value="MONOOXYGENASE, PUTATIVE (AFU_ORTHOLOGUE AFUA_8G02570)-RELATED"/>
    <property type="match status" value="1"/>
</dbReference>
<keyword evidence="2 3" id="KW-0560">Oxidoreductase</keyword>
<dbReference type="Pfam" id="PF13738">
    <property type="entry name" value="Pyr_redox_3"/>
    <property type="match status" value="1"/>
</dbReference>
<keyword evidence="2 3" id="KW-0503">Monooxygenase</keyword>
<proteinExistence type="predicted"/>
<dbReference type="InterPro" id="IPR036188">
    <property type="entry name" value="FAD/NAD-bd_sf"/>
</dbReference>
<accession>A0ABR1S9M9</accession>
<evidence type="ECO:0000256" key="2">
    <source>
        <dbReference type="ARBA" id="ARBA00023033"/>
    </source>
</evidence>
<name>A0ABR1S9M9_9PEZI</name>